<name>A0A371GFD4_MUCPR</name>
<dbReference type="AlphaFoldDB" id="A0A371GFD4"/>
<dbReference type="GO" id="GO:0004519">
    <property type="term" value="F:endonuclease activity"/>
    <property type="evidence" value="ECO:0007669"/>
    <property type="project" value="UniProtKB-KW"/>
</dbReference>
<feature type="non-terminal residue" evidence="8">
    <location>
        <position position="1"/>
    </location>
</feature>
<proteinExistence type="predicted"/>
<comment type="caution">
    <text evidence="8">The sequence shown here is derived from an EMBL/GenBank/DDBJ whole genome shotgun (WGS) entry which is preliminary data.</text>
</comment>
<keyword evidence="2" id="KW-0548">Nucleotidyltransferase</keyword>
<evidence type="ECO:0000256" key="5">
    <source>
        <dbReference type="ARBA" id="ARBA00022801"/>
    </source>
</evidence>
<evidence type="ECO:0000313" key="8">
    <source>
        <dbReference type="EMBL" id="RDX89003.1"/>
    </source>
</evidence>
<dbReference type="PANTHER" id="PTHR37984">
    <property type="entry name" value="PROTEIN CBG26694"/>
    <property type="match status" value="1"/>
</dbReference>
<keyword evidence="1" id="KW-0808">Transferase</keyword>
<dbReference type="OrthoDB" id="10055717at2759"/>
<keyword evidence="4" id="KW-0255">Endonuclease</keyword>
<keyword evidence="9" id="KW-1185">Reference proteome</keyword>
<keyword evidence="3" id="KW-0540">Nuclease</keyword>
<sequence length="310" mass="36429">MENKKFYCGHASGQFKEAERHYHTTFKEALAVKNGIKKFDFHLGRHHFEVQMDNSSFPKILEFKNKMPPDPQILRLKDWLSRYDFSVKHIKGKQNLIPDLLSRPGKIVQMITTTHSFPLIFMVKPLSNKAKTCKVFPPGLTPSSTQDILEYEKSHYFYFIHETMKYKVIALFMFNPNNPYGGLRKILVFEEGRRIPGKKYPSLTSIIIVHRPYFQHPNGQIWSNNVAYFWETFEDYPLDESYKLQLSQHLREINSIGTSSQNIVNPYPFNRLIPSSSNTQEIKLFKSTTEYYVPEERFQRAENLSDQADN</sequence>
<dbReference type="InterPro" id="IPR041373">
    <property type="entry name" value="RT_RNaseH"/>
</dbReference>
<feature type="domain" description="Reverse transcriptase RNase H-like" evidence="7">
    <location>
        <begin position="5"/>
        <end position="83"/>
    </location>
</feature>
<evidence type="ECO:0000256" key="4">
    <source>
        <dbReference type="ARBA" id="ARBA00022759"/>
    </source>
</evidence>
<accession>A0A371GFD4</accession>
<protein>
    <recommendedName>
        <fullName evidence="7">Reverse transcriptase RNase H-like domain-containing protein</fullName>
    </recommendedName>
</protein>
<evidence type="ECO:0000256" key="6">
    <source>
        <dbReference type="ARBA" id="ARBA00022918"/>
    </source>
</evidence>
<evidence type="ECO:0000259" key="7">
    <source>
        <dbReference type="Pfam" id="PF17917"/>
    </source>
</evidence>
<dbReference type="SUPFAM" id="SSF56672">
    <property type="entry name" value="DNA/RNA polymerases"/>
    <property type="match status" value="1"/>
</dbReference>
<dbReference type="Proteomes" id="UP000257109">
    <property type="component" value="Unassembled WGS sequence"/>
</dbReference>
<keyword evidence="6" id="KW-0695">RNA-directed DNA polymerase</keyword>
<evidence type="ECO:0000313" key="9">
    <source>
        <dbReference type="Proteomes" id="UP000257109"/>
    </source>
</evidence>
<evidence type="ECO:0000256" key="2">
    <source>
        <dbReference type="ARBA" id="ARBA00022695"/>
    </source>
</evidence>
<dbReference type="PANTHER" id="PTHR37984:SF15">
    <property type="entry name" value="INTEGRASE CATALYTIC DOMAIN-CONTAINING PROTEIN"/>
    <property type="match status" value="1"/>
</dbReference>
<dbReference type="InterPro" id="IPR050951">
    <property type="entry name" value="Retrovirus_Pol_polyprotein"/>
</dbReference>
<dbReference type="EMBL" id="QJKJ01005791">
    <property type="protein sequence ID" value="RDX89003.1"/>
    <property type="molecule type" value="Genomic_DNA"/>
</dbReference>
<evidence type="ECO:0000256" key="3">
    <source>
        <dbReference type="ARBA" id="ARBA00022722"/>
    </source>
</evidence>
<dbReference type="InterPro" id="IPR043502">
    <property type="entry name" value="DNA/RNA_pol_sf"/>
</dbReference>
<organism evidence="8 9">
    <name type="scientific">Mucuna pruriens</name>
    <name type="common">Velvet bean</name>
    <name type="synonym">Dolichos pruriens</name>
    <dbReference type="NCBI Taxonomy" id="157652"/>
    <lineage>
        <taxon>Eukaryota</taxon>
        <taxon>Viridiplantae</taxon>
        <taxon>Streptophyta</taxon>
        <taxon>Embryophyta</taxon>
        <taxon>Tracheophyta</taxon>
        <taxon>Spermatophyta</taxon>
        <taxon>Magnoliopsida</taxon>
        <taxon>eudicotyledons</taxon>
        <taxon>Gunneridae</taxon>
        <taxon>Pentapetalae</taxon>
        <taxon>rosids</taxon>
        <taxon>fabids</taxon>
        <taxon>Fabales</taxon>
        <taxon>Fabaceae</taxon>
        <taxon>Papilionoideae</taxon>
        <taxon>50 kb inversion clade</taxon>
        <taxon>NPAAA clade</taxon>
        <taxon>indigoferoid/millettioid clade</taxon>
        <taxon>Phaseoleae</taxon>
        <taxon>Mucuna</taxon>
    </lineage>
</organism>
<dbReference type="GO" id="GO:0003964">
    <property type="term" value="F:RNA-directed DNA polymerase activity"/>
    <property type="evidence" value="ECO:0007669"/>
    <property type="project" value="UniProtKB-KW"/>
</dbReference>
<evidence type="ECO:0000256" key="1">
    <source>
        <dbReference type="ARBA" id="ARBA00022679"/>
    </source>
</evidence>
<dbReference type="Pfam" id="PF17917">
    <property type="entry name" value="RT_RNaseH"/>
    <property type="match status" value="1"/>
</dbReference>
<keyword evidence="5" id="KW-0378">Hydrolase</keyword>
<reference evidence="8" key="1">
    <citation type="submission" date="2018-05" db="EMBL/GenBank/DDBJ databases">
        <title>Draft genome of Mucuna pruriens seed.</title>
        <authorList>
            <person name="Nnadi N.E."/>
            <person name="Vos R."/>
            <person name="Hasami M.H."/>
            <person name="Devisetty U.K."/>
            <person name="Aguiy J.C."/>
        </authorList>
    </citation>
    <scope>NUCLEOTIDE SEQUENCE [LARGE SCALE GENOMIC DNA]</scope>
    <source>
        <strain evidence="8">JCA_2017</strain>
    </source>
</reference>
<dbReference type="GO" id="GO:0016787">
    <property type="term" value="F:hydrolase activity"/>
    <property type="evidence" value="ECO:0007669"/>
    <property type="project" value="UniProtKB-KW"/>
</dbReference>
<gene>
    <name evidence="8" type="ORF">CR513_29342</name>
</gene>